<evidence type="ECO:0000256" key="2">
    <source>
        <dbReference type="ARBA" id="ARBA00022603"/>
    </source>
</evidence>
<comment type="catalytic activity">
    <reaction evidence="7">
        <text>a 2'-deoxyadenosine in DNA + S-adenosyl-L-methionine = an N(6)-methyl-2'-deoxyadenosine in DNA + S-adenosyl-L-homocysteine + H(+)</text>
        <dbReference type="Rhea" id="RHEA:15197"/>
        <dbReference type="Rhea" id="RHEA-COMP:12418"/>
        <dbReference type="Rhea" id="RHEA-COMP:12419"/>
        <dbReference type="ChEBI" id="CHEBI:15378"/>
        <dbReference type="ChEBI" id="CHEBI:57856"/>
        <dbReference type="ChEBI" id="CHEBI:59789"/>
        <dbReference type="ChEBI" id="CHEBI:90615"/>
        <dbReference type="ChEBI" id="CHEBI:90616"/>
        <dbReference type="EC" id="2.1.1.72"/>
    </reaction>
</comment>
<gene>
    <name evidence="9" type="ORF">LCGC14_1210460</name>
</gene>
<dbReference type="EMBL" id="LAZR01006294">
    <property type="protein sequence ID" value="KKM93229.1"/>
    <property type="molecule type" value="Genomic_DNA"/>
</dbReference>
<evidence type="ECO:0000256" key="7">
    <source>
        <dbReference type="ARBA" id="ARBA00047942"/>
    </source>
</evidence>
<dbReference type="InterPro" id="IPR002052">
    <property type="entry name" value="DNA_methylase_N6_adenine_CS"/>
</dbReference>
<dbReference type="PANTHER" id="PTHR33841">
    <property type="entry name" value="DNA METHYLTRANSFERASE YEEA-RELATED"/>
    <property type="match status" value="1"/>
</dbReference>
<keyword evidence="2" id="KW-0489">Methyltransferase</keyword>
<feature type="domain" description="Type II methyltransferase M.TaqI-like" evidence="8">
    <location>
        <begin position="74"/>
        <end position="186"/>
    </location>
</feature>
<dbReference type="Gene3D" id="3.40.50.150">
    <property type="entry name" value="Vaccinia Virus protein VP39"/>
    <property type="match status" value="1"/>
</dbReference>
<keyword evidence="6" id="KW-0238">DNA-binding</keyword>
<evidence type="ECO:0000259" key="8">
    <source>
        <dbReference type="Pfam" id="PF07669"/>
    </source>
</evidence>
<dbReference type="GO" id="GO:0009307">
    <property type="term" value="P:DNA restriction-modification system"/>
    <property type="evidence" value="ECO:0007669"/>
    <property type="project" value="UniProtKB-KW"/>
</dbReference>
<keyword evidence="3" id="KW-0808">Transferase</keyword>
<name>A0A0F9LE33_9ZZZZ</name>
<keyword evidence="5" id="KW-0680">Restriction system</keyword>
<dbReference type="PROSITE" id="PS00092">
    <property type="entry name" value="N6_MTASE"/>
    <property type="match status" value="1"/>
</dbReference>
<comment type="caution">
    <text evidence="9">The sequence shown here is derived from an EMBL/GenBank/DDBJ whole genome shotgun (WGS) entry which is preliminary data.</text>
</comment>
<evidence type="ECO:0000256" key="3">
    <source>
        <dbReference type="ARBA" id="ARBA00022679"/>
    </source>
</evidence>
<dbReference type="InterPro" id="IPR029063">
    <property type="entry name" value="SAM-dependent_MTases_sf"/>
</dbReference>
<proteinExistence type="predicted"/>
<dbReference type="PANTHER" id="PTHR33841:SF6">
    <property type="entry name" value="TYPE II METHYLTRANSFERASE M.HINDII"/>
    <property type="match status" value="1"/>
</dbReference>
<dbReference type="InterPro" id="IPR011639">
    <property type="entry name" value="MethylTrfase_TaqI-like_dom"/>
</dbReference>
<dbReference type="PRINTS" id="PR00507">
    <property type="entry name" value="N12N6MTFRASE"/>
</dbReference>
<dbReference type="EC" id="2.1.1.72" evidence="1"/>
<evidence type="ECO:0000256" key="6">
    <source>
        <dbReference type="ARBA" id="ARBA00023125"/>
    </source>
</evidence>
<keyword evidence="4" id="KW-0949">S-adenosyl-L-methionine</keyword>
<evidence type="ECO:0000256" key="1">
    <source>
        <dbReference type="ARBA" id="ARBA00011900"/>
    </source>
</evidence>
<organism evidence="9">
    <name type="scientific">marine sediment metagenome</name>
    <dbReference type="NCBI Taxonomy" id="412755"/>
    <lineage>
        <taxon>unclassified sequences</taxon>
        <taxon>metagenomes</taxon>
        <taxon>ecological metagenomes</taxon>
    </lineage>
</organism>
<dbReference type="GO" id="GO:0003677">
    <property type="term" value="F:DNA binding"/>
    <property type="evidence" value="ECO:0007669"/>
    <property type="project" value="UniProtKB-KW"/>
</dbReference>
<dbReference type="AlphaFoldDB" id="A0A0F9LE33"/>
<reference evidence="9" key="1">
    <citation type="journal article" date="2015" name="Nature">
        <title>Complex archaea that bridge the gap between prokaryotes and eukaryotes.</title>
        <authorList>
            <person name="Spang A."/>
            <person name="Saw J.H."/>
            <person name="Jorgensen S.L."/>
            <person name="Zaremba-Niedzwiedzka K."/>
            <person name="Martijn J."/>
            <person name="Lind A.E."/>
            <person name="van Eijk R."/>
            <person name="Schleper C."/>
            <person name="Guy L."/>
            <person name="Ettema T.J."/>
        </authorList>
    </citation>
    <scope>NUCLEOTIDE SEQUENCE</scope>
</reference>
<evidence type="ECO:0000313" key="9">
    <source>
        <dbReference type="EMBL" id="KKM93229.1"/>
    </source>
</evidence>
<dbReference type="Pfam" id="PF07669">
    <property type="entry name" value="Eco57I"/>
    <property type="match status" value="1"/>
</dbReference>
<dbReference type="GO" id="GO:0009007">
    <property type="term" value="F:site-specific DNA-methyltransferase (adenine-specific) activity"/>
    <property type="evidence" value="ECO:0007669"/>
    <property type="project" value="UniProtKB-EC"/>
</dbReference>
<dbReference type="GO" id="GO:0032259">
    <property type="term" value="P:methylation"/>
    <property type="evidence" value="ECO:0007669"/>
    <property type="project" value="UniProtKB-KW"/>
</dbReference>
<dbReference type="InterPro" id="IPR050953">
    <property type="entry name" value="N4_N6_ade-DNA_methylase"/>
</dbReference>
<evidence type="ECO:0000256" key="4">
    <source>
        <dbReference type="ARBA" id="ARBA00022691"/>
    </source>
</evidence>
<dbReference type="SUPFAM" id="SSF53335">
    <property type="entry name" value="S-adenosyl-L-methionine-dependent methyltransferases"/>
    <property type="match status" value="1"/>
</dbReference>
<evidence type="ECO:0000256" key="5">
    <source>
        <dbReference type="ARBA" id="ARBA00022747"/>
    </source>
</evidence>
<protein>
    <recommendedName>
        <fullName evidence="1">site-specific DNA-methyltransferase (adenine-specific)</fullName>
        <ecNumber evidence="1">2.1.1.72</ecNumber>
    </recommendedName>
</protein>
<accession>A0A0F9LE33</accession>
<sequence length="516" mass="59853">MGCRLLIGFNNKELGVVITPPKTAEYILSRLGEIKEGQKILDPCVGPGIFVKKLLESGINKDLITGYDINSSLKNPMEDLGIFFKEQDTLISLYPDSYNEFDFIIGNPPYLNKASTYVRTNKLKLKKIYGKINAHETYSMFIVNSIWRLKEGGKLGFITSDSFLTLITHKKLRRFILNNCLINEILLAPKGLFSNQKVSTSPVIFILTKCTGRKNKIIRENNVMRIIPRVNSEDDYKSPKEIFELKQVKYYSFPFNIFHIDVEKEVIELFEKSPKLEDYIRGFIGMHTHNNRKYVAAIEDTKLGEIFRKRNDKISDPYRTFKIISKQEFESIKWKPYLKRGGAEQYYRPIMEALYWSKESIKNYDIPINVPFEEEGLVISGVSSRLAARCMPSGCYWDSNKAIGFIMKDKIMSIPYMLGLLNSSLYNYLAKGIINNTNSIQITGIHALPIIIPDKQTREKIEKLVRIIIDGKIKDENFIYSKEQKKIDEIIFNFYSNKFHFPMSLKQKLDEYFANY</sequence>